<reference evidence="7 8" key="1">
    <citation type="submission" date="2016-03" db="EMBL/GenBank/DDBJ databases">
        <title>Choanephora cucurbitarum.</title>
        <authorList>
            <person name="Min B."/>
            <person name="Park H."/>
            <person name="Park J.-H."/>
            <person name="Shin H.-D."/>
            <person name="Choi I.-G."/>
        </authorList>
    </citation>
    <scope>NUCLEOTIDE SEQUENCE [LARGE SCALE GENOMIC DNA]</scope>
    <source>
        <strain evidence="7 8">KUS-F28377</strain>
    </source>
</reference>
<keyword evidence="3" id="KW-0808">Transferase</keyword>
<dbReference type="FunFam" id="3.30.2160.10:FF:000002">
    <property type="entry name" value="Putative Ubiquitin-protein ligase E3C"/>
    <property type="match status" value="1"/>
</dbReference>
<dbReference type="InterPro" id="IPR044611">
    <property type="entry name" value="E3A/B/C-like"/>
</dbReference>
<dbReference type="PANTHER" id="PTHR45700:SF3">
    <property type="entry name" value="UBIQUITIN-PROTEIN LIGASE E3B"/>
    <property type="match status" value="1"/>
</dbReference>
<dbReference type="AlphaFoldDB" id="A0A1C7NA71"/>
<dbReference type="GO" id="GO:0006511">
    <property type="term" value="P:ubiquitin-dependent protein catabolic process"/>
    <property type="evidence" value="ECO:0007669"/>
    <property type="project" value="TreeGrafter"/>
</dbReference>
<dbReference type="GO" id="GO:0000209">
    <property type="term" value="P:protein polyubiquitination"/>
    <property type="evidence" value="ECO:0007669"/>
    <property type="project" value="InterPro"/>
</dbReference>
<dbReference type="EC" id="2.3.2.26" evidence="2"/>
<organism evidence="7 8">
    <name type="scientific">Choanephora cucurbitarum</name>
    <dbReference type="NCBI Taxonomy" id="101091"/>
    <lineage>
        <taxon>Eukaryota</taxon>
        <taxon>Fungi</taxon>
        <taxon>Fungi incertae sedis</taxon>
        <taxon>Mucoromycota</taxon>
        <taxon>Mucoromycotina</taxon>
        <taxon>Mucoromycetes</taxon>
        <taxon>Mucorales</taxon>
        <taxon>Mucorineae</taxon>
        <taxon>Choanephoraceae</taxon>
        <taxon>Choanephoroideae</taxon>
        <taxon>Choanephora</taxon>
    </lineage>
</organism>
<feature type="active site" description="Glycyl thioester intermediate" evidence="5">
    <location>
        <position position="1077"/>
    </location>
</feature>
<dbReference type="Gene3D" id="3.90.1750.10">
    <property type="entry name" value="Hect, E3 ligase catalytic domains"/>
    <property type="match status" value="1"/>
</dbReference>
<dbReference type="Proteomes" id="UP000093000">
    <property type="component" value="Unassembled WGS sequence"/>
</dbReference>
<dbReference type="GO" id="GO:0016874">
    <property type="term" value="F:ligase activity"/>
    <property type="evidence" value="ECO:0007669"/>
    <property type="project" value="UniProtKB-KW"/>
</dbReference>
<evidence type="ECO:0000256" key="2">
    <source>
        <dbReference type="ARBA" id="ARBA00012485"/>
    </source>
</evidence>
<protein>
    <recommendedName>
        <fullName evidence="2">HECT-type E3 ubiquitin transferase</fullName>
        <ecNumber evidence="2">2.3.2.26</ecNumber>
    </recommendedName>
</protein>
<name>A0A1C7NA71_9FUNG</name>
<evidence type="ECO:0000256" key="3">
    <source>
        <dbReference type="ARBA" id="ARBA00022679"/>
    </source>
</evidence>
<keyword evidence="4 5" id="KW-0833">Ubl conjugation pathway</keyword>
<evidence type="ECO:0000256" key="1">
    <source>
        <dbReference type="ARBA" id="ARBA00000885"/>
    </source>
</evidence>
<dbReference type="GO" id="GO:0061630">
    <property type="term" value="F:ubiquitin protein ligase activity"/>
    <property type="evidence" value="ECO:0007669"/>
    <property type="project" value="UniProtKB-EC"/>
</dbReference>
<keyword evidence="7" id="KW-0436">Ligase</keyword>
<accession>A0A1C7NA71</accession>
<evidence type="ECO:0000259" key="6">
    <source>
        <dbReference type="PROSITE" id="PS50237"/>
    </source>
</evidence>
<dbReference type="STRING" id="101091.A0A1C7NA71"/>
<evidence type="ECO:0000313" key="7">
    <source>
        <dbReference type="EMBL" id="OBZ85997.1"/>
    </source>
</evidence>
<evidence type="ECO:0000256" key="4">
    <source>
        <dbReference type="ARBA" id="ARBA00022786"/>
    </source>
</evidence>
<dbReference type="PROSITE" id="PS50237">
    <property type="entry name" value="HECT"/>
    <property type="match status" value="1"/>
</dbReference>
<dbReference type="InterPro" id="IPR035983">
    <property type="entry name" value="Hect_E3_ubiquitin_ligase"/>
</dbReference>
<evidence type="ECO:0000256" key="5">
    <source>
        <dbReference type="PROSITE-ProRule" id="PRU00104"/>
    </source>
</evidence>
<dbReference type="PANTHER" id="PTHR45700">
    <property type="entry name" value="UBIQUITIN-PROTEIN LIGASE E3C"/>
    <property type="match status" value="1"/>
</dbReference>
<keyword evidence="8" id="KW-1185">Reference proteome</keyword>
<dbReference type="Pfam" id="PF00632">
    <property type="entry name" value="HECT"/>
    <property type="match status" value="1"/>
</dbReference>
<dbReference type="InParanoid" id="A0A1C7NA71"/>
<feature type="domain" description="HECT" evidence="6">
    <location>
        <begin position="756"/>
        <end position="1109"/>
    </location>
</feature>
<comment type="catalytic activity">
    <reaction evidence="1">
        <text>S-ubiquitinyl-[E2 ubiquitin-conjugating enzyme]-L-cysteine + [acceptor protein]-L-lysine = [E2 ubiquitin-conjugating enzyme]-L-cysteine + N(6)-ubiquitinyl-[acceptor protein]-L-lysine.</text>
        <dbReference type="EC" id="2.3.2.26"/>
    </reaction>
</comment>
<dbReference type="SUPFAM" id="SSF56204">
    <property type="entry name" value="Hect, E3 ligase catalytic domain"/>
    <property type="match status" value="1"/>
</dbReference>
<dbReference type="OrthoDB" id="423283at2759"/>
<dbReference type="CDD" id="cd00078">
    <property type="entry name" value="HECTc"/>
    <property type="match status" value="1"/>
</dbReference>
<dbReference type="Gene3D" id="3.30.2160.10">
    <property type="entry name" value="Hect, E3 ligase catalytic domain"/>
    <property type="match status" value="1"/>
</dbReference>
<dbReference type="SMART" id="SM00119">
    <property type="entry name" value="HECTc"/>
    <property type="match status" value="1"/>
</dbReference>
<dbReference type="InterPro" id="IPR000569">
    <property type="entry name" value="HECT_dom"/>
</dbReference>
<dbReference type="Gene3D" id="3.30.2410.10">
    <property type="entry name" value="Hect, E3 ligase catalytic domain"/>
    <property type="match status" value="1"/>
</dbReference>
<evidence type="ECO:0000313" key="8">
    <source>
        <dbReference type="Proteomes" id="UP000093000"/>
    </source>
</evidence>
<proteinExistence type="predicted"/>
<sequence>MFDTTDTSKKKFLENTRIERERRETERIQTQLTQNQTTAALKIQSWWRQRIQKTKAQSQCWTWWDTAMASDLTLLDFYQLLGLYCFLTRNRPSDSVRLKTIVKHLTNNKLAHPTSHLQLPYYVLLIDMRYMMQARRYLEEVIMKCIIQCTDIHSDHTSFGPELTLLLQYLNPKTYQTKRVLDRSYVIDIPDKVLQSVAQSILRATICQCNFLRESFIVCVQKIIQLQDRKTPETAKIQAMKLWLTTMTRLTLYPIEHAELSSDALDMETASRFLWTNTLSVPYIASLINDMMVDRLRKWALGAITPYFLVSGYQDEHYQSLGGNGCLFLLANLIDLWNNPNNTLRSEQEMRLVEIVKSFLAFIIPCFSDRQSPQYPHYHPVFRWSQCNWGNNLPFNVYDKVIKQIEYIWSRPFMDQVFANIIRFDSSQYILENNQRRRLSFNNTQYIRRKSLQQQQNNNITIFSIETESIFSMYTQLTCMFKTHRKVIFYRIAFTAQLMPQLWKVMNHFGPEGNMTIYLSAAKRSDIDQEPLVQVLKVFCEACSIVFLTLDDVDIFTHKKPFSPNDLIDISSFLNSFYFLLIQQHTSIPTELPAAAESFRSARRLLLQIYDLDLHHPFCPPNHWLLVSSMTTGMRSFFNSLINSLNNNHHSTTTTGLHEVTNTSIAANASNKRLSNSSASLFLSNLRQGDPVPLRILQLMPHTVSFELRLKIFRDWVALDRTLTPKTVSRYIAVRRDHVLEDGFEALSCLPVSAWKSTIRVTFVNELGMEEIGIDQGGPFKDFLTMMISEAFEPNVGLFSATKQNSFYPSATSSVHGKNHIQLFEFIGKVIGKALYEGILLDVQFTRFLLARLLGRNVFLEELKELDEEVWRNLTFIKRYEGDVEDLCLSFEADEEIFGKIESHELKFNGRNTPVTNFNKVEYIYLMADYKLNQRAKEQTKAFIHGFRTVISESWIRIFSPPELQRVLSGEDTDFDIYDLRKHTQYENGYFDHHPVIRLLWQIVSELSSAEKRAFLKFITGCPKPPLGGFAYLQPAFTIRMVSTDASTPDVDGVKLVKSFFKLNINKAGRLPSSSTCFNLLKLPAYTKKSLLKDKLCYAINANSGFELS</sequence>
<comment type="caution">
    <text evidence="7">The sequence shown here is derived from an EMBL/GenBank/DDBJ whole genome shotgun (WGS) entry which is preliminary data.</text>
</comment>
<gene>
    <name evidence="7" type="primary">ube3b</name>
    <name evidence="7" type="ORF">A0J61_05951</name>
</gene>
<dbReference type="EMBL" id="LUGH01000338">
    <property type="protein sequence ID" value="OBZ85997.1"/>
    <property type="molecule type" value="Genomic_DNA"/>
</dbReference>